<sequence>MHRFVPQFQGSPWPSGARVLHVYALPDPPFANELLRLANACRKAMTGYPIAPLSDELLHITIEMVCDALATEISKEGQSEITAALTRHCADIDPVVALCGSPISGQSGVLLDMWPDDGLVTVRKAVSAALREVRGKAAVRRSGGRPHLSLGYAGGSADSDPLQSALRKITPGHAPIAITRLHLVNVLFTERPAGWEIAWESIAVIPLGRMGRTDSPVESHASTTPPDMAELSRRS</sequence>
<comment type="caution">
    <text evidence="2">The sequence shown here is derived from an EMBL/GenBank/DDBJ whole genome shotgun (WGS) entry which is preliminary data.</text>
</comment>
<feature type="region of interest" description="Disordered" evidence="1">
    <location>
        <begin position="213"/>
        <end position="235"/>
    </location>
</feature>
<accession>A0A5M3WAM1</accession>
<evidence type="ECO:0008006" key="4">
    <source>
        <dbReference type="Google" id="ProtNLM"/>
    </source>
</evidence>
<dbReference type="SUPFAM" id="SSF55144">
    <property type="entry name" value="LigT-like"/>
    <property type="match status" value="1"/>
</dbReference>
<dbReference type="Proteomes" id="UP000334990">
    <property type="component" value="Unassembled WGS sequence"/>
</dbReference>
<dbReference type="OrthoDB" id="3436405at2"/>
<proteinExistence type="predicted"/>
<evidence type="ECO:0000256" key="1">
    <source>
        <dbReference type="SAM" id="MobiDB-lite"/>
    </source>
</evidence>
<evidence type="ECO:0000313" key="2">
    <source>
        <dbReference type="EMBL" id="GES06087.1"/>
    </source>
</evidence>
<evidence type="ECO:0000313" key="3">
    <source>
        <dbReference type="Proteomes" id="UP000334990"/>
    </source>
</evidence>
<organism evidence="2 3">
    <name type="scientific">Acrocarpospora corrugata</name>
    <dbReference type="NCBI Taxonomy" id="35763"/>
    <lineage>
        <taxon>Bacteria</taxon>
        <taxon>Bacillati</taxon>
        <taxon>Actinomycetota</taxon>
        <taxon>Actinomycetes</taxon>
        <taxon>Streptosporangiales</taxon>
        <taxon>Streptosporangiaceae</taxon>
        <taxon>Acrocarpospora</taxon>
    </lineage>
</organism>
<name>A0A5M3WAM1_9ACTN</name>
<dbReference type="EMBL" id="BLAD01000128">
    <property type="protein sequence ID" value="GES06087.1"/>
    <property type="molecule type" value="Genomic_DNA"/>
</dbReference>
<dbReference type="InterPro" id="IPR009097">
    <property type="entry name" value="Cyclic_Pdiesterase"/>
</dbReference>
<gene>
    <name evidence="2" type="ORF">Acor_81560</name>
</gene>
<reference evidence="2 3" key="1">
    <citation type="submission" date="2019-10" db="EMBL/GenBank/DDBJ databases">
        <title>Whole genome shotgun sequence of Acrocarpospora corrugata NBRC 13972.</title>
        <authorList>
            <person name="Ichikawa N."/>
            <person name="Kimura A."/>
            <person name="Kitahashi Y."/>
            <person name="Komaki H."/>
            <person name="Oguchi A."/>
        </authorList>
    </citation>
    <scope>NUCLEOTIDE SEQUENCE [LARGE SCALE GENOMIC DNA]</scope>
    <source>
        <strain evidence="2 3">NBRC 13972</strain>
    </source>
</reference>
<protein>
    <recommendedName>
        <fullName evidence="4">2'-5' RNA ligase</fullName>
    </recommendedName>
</protein>
<dbReference type="Gene3D" id="3.90.1140.10">
    <property type="entry name" value="Cyclic phosphodiesterase"/>
    <property type="match status" value="1"/>
</dbReference>
<keyword evidence="3" id="KW-1185">Reference proteome</keyword>
<dbReference type="AlphaFoldDB" id="A0A5M3WAM1"/>
<dbReference type="RefSeq" id="WP_155342021.1">
    <property type="nucleotide sequence ID" value="NZ_BAAABN010000021.1"/>
</dbReference>